<organism evidence="1 2">
    <name type="scientific">Mycetomoellerius zeteki</name>
    <dbReference type="NCBI Taxonomy" id="64791"/>
    <lineage>
        <taxon>Eukaryota</taxon>
        <taxon>Metazoa</taxon>
        <taxon>Ecdysozoa</taxon>
        <taxon>Arthropoda</taxon>
        <taxon>Hexapoda</taxon>
        <taxon>Insecta</taxon>
        <taxon>Pterygota</taxon>
        <taxon>Neoptera</taxon>
        <taxon>Endopterygota</taxon>
        <taxon>Hymenoptera</taxon>
        <taxon>Apocrita</taxon>
        <taxon>Aculeata</taxon>
        <taxon>Formicoidea</taxon>
        <taxon>Formicidae</taxon>
        <taxon>Myrmicinae</taxon>
        <taxon>Mycetomoellerius</taxon>
    </lineage>
</organism>
<name>A0A151X1C4_9HYME</name>
<gene>
    <name evidence="1" type="ORF">ALC60_07053</name>
</gene>
<keyword evidence="2" id="KW-1185">Reference proteome</keyword>
<dbReference type="STRING" id="64791.A0A151X1C4"/>
<evidence type="ECO:0000313" key="2">
    <source>
        <dbReference type="Proteomes" id="UP000075809"/>
    </source>
</evidence>
<sequence length="314" mass="35555">MFRKGLGGNFFALICNKTTYLLYGYQPSIVKKYILCRHYNNIHVDNTASLTRALTASYAISHVIAKHSKPFTDGEFVKKCLIAAVQSFEGSLTLEEAASIPLSKNTVKFRINCIASSLQDELKFLLECSFFSLCLDESTDNRHVSQLSIFARIVQNNVTMRPRCFNNFSYVEEFLDFIPLHGTTTGSDIFTAFNQTFEKFGTDFSRFSAVVTDGARAMTGLKTGLLGQIRQRDLKFPFIHCIIHQEAVCGKVVKLCSAIQMVTKIVNTNKGGHKFLSHRKFQHFLEEHNVYPQKIIKMKSSGHVQKKILKNLNL</sequence>
<dbReference type="InterPro" id="IPR012337">
    <property type="entry name" value="RNaseH-like_sf"/>
</dbReference>
<reference evidence="1 2" key="1">
    <citation type="submission" date="2015-09" db="EMBL/GenBank/DDBJ databases">
        <title>Trachymyrmex zeteki WGS genome.</title>
        <authorList>
            <person name="Nygaard S."/>
            <person name="Hu H."/>
            <person name="Boomsma J."/>
            <person name="Zhang G."/>
        </authorList>
    </citation>
    <scope>NUCLEOTIDE SEQUENCE [LARGE SCALE GENOMIC DNA]</scope>
    <source>
        <strain evidence="1">Tzet28-1</strain>
        <tissue evidence="1">Whole body</tissue>
    </source>
</reference>
<dbReference type="PANTHER" id="PTHR45913:SF5">
    <property type="entry name" value="GENERAL TRANSCRIPTION FACTOR II-I REPEAT DOMAIN-CONTAINING PROTEIN 2A-LIKE PROTEIN"/>
    <property type="match status" value="1"/>
</dbReference>
<dbReference type="Proteomes" id="UP000075809">
    <property type="component" value="Unassembled WGS sequence"/>
</dbReference>
<accession>A0A151X1C4</accession>
<protein>
    <submittedName>
        <fullName evidence="1">General transcription factor II-I repeat domain-containing protein 2B</fullName>
    </submittedName>
</protein>
<evidence type="ECO:0000313" key="1">
    <source>
        <dbReference type="EMBL" id="KYQ54041.1"/>
    </source>
</evidence>
<proteinExistence type="predicted"/>
<dbReference type="SUPFAM" id="SSF53098">
    <property type="entry name" value="Ribonuclease H-like"/>
    <property type="match status" value="1"/>
</dbReference>
<dbReference type="EMBL" id="KQ982599">
    <property type="protein sequence ID" value="KYQ54041.1"/>
    <property type="molecule type" value="Genomic_DNA"/>
</dbReference>
<dbReference type="AlphaFoldDB" id="A0A151X1C4"/>
<dbReference type="PANTHER" id="PTHR45913">
    <property type="entry name" value="EPM2A-INTERACTING PROTEIN 1"/>
    <property type="match status" value="1"/>
</dbReference>